<dbReference type="Proteomes" id="UP000184204">
    <property type="component" value="Unassembled WGS sequence"/>
</dbReference>
<dbReference type="GO" id="GO:0050385">
    <property type="term" value="F:ureidoglycolate lyase activity"/>
    <property type="evidence" value="ECO:0007669"/>
    <property type="project" value="UniProtKB-EC"/>
</dbReference>
<keyword evidence="2" id="KW-0479">Metal-binding</keyword>
<name>A0A0X8VBC1_ANAPI</name>
<dbReference type="SUPFAM" id="SSF56529">
    <property type="entry name" value="FAH"/>
    <property type="match status" value="1"/>
</dbReference>
<dbReference type="FunFam" id="3.90.850.10:FF:000002">
    <property type="entry name" value="2-hydroxyhepta-2,4-diene-1,7-dioate isomerase"/>
    <property type="match status" value="1"/>
</dbReference>
<dbReference type="PANTHER" id="PTHR42796">
    <property type="entry name" value="FUMARYLACETOACETATE HYDROLASE DOMAIN-CONTAINING PROTEIN 2A-RELATED"/>
    <property type="match status" value="1"/>
</dbReference>
<reference evidence="5" key="3">
    <citation type="submission" date="2016-11" db="EMBL/GenBank/DDBJ databases">
        <authorList>
            <person name="Varghese N."/>
            <person name="Submissions S."/>
        </authorList>
    </citation>
    <scope>NUCLEOTIDE SEQUENCE</scope>
    <source>
        <strain evidence="5">DSM 1682</strain>
    </source>
</reference>
<dbReference type="RefSeq" id="WP_066053321.1">
    <property type="nucleotide sequence ID" value="NZ_CP014223.1"/>
</dbReference>
<dbReference type="OrthoDB" id="9805307at2"/>
<dbReference type="EMBL" id="CP014223">
    <property type="protein sequence ID" value="AMJ42467.1"/>
    <property type="molecule type" value="Genomic_DNA"/>
</dbReference>
<dbReference type="Proteomes" id="UP000068026">
    <property type="component" value="Chromosome"/>
</dbReference>
<feature type="domain" description="Fumarylacetoacetase-like C-terminal" evidence="3">
    <location>
        <begin position="81"/>
        <end position="290"/>
    </location>
</feature>
<keyword evidence="6" id="KW-1185">Reference proteome</keyword>
<evidence type="ECO:0000259" key="3">
    <source>
        <dbReference type="Pfam" id="PF01557"/>
    </source>
</evidence>
<dbReference type="AlphaFoldDB" id="A0A0X8VBC1"/>
<reference evidence="7" key="4">
    <citation type="submission" date="2016-11" db="EMBL/GenBank/DDBJ databases">
        <authorList>
            <person name="Jaros S."/>
            <person name="Januszkiewicz K."/>
            <person name="Wedrychowicz H."/>
        </authorList>
    </citation>
    <scope>NUCLEOTIDE SEQUENCE [LARGE SCALE GENOMIC DNA]</scope>
    <source>
        <strain evidence="7">DSM 1682</strain>
    </source>
</reference>
<dbReference type="InterPro" id="IPR036663">
    <property type="entry name" value="Fumarylacetoacetase_C_sf"/>
</dbReference>
<evidence type="ECO:0000313" key="5">
    <source>
        <dbReference type="EMBL" id="SHE33848.1"/>
    </source>
</evidence>
<evidence type="ECO:0000256" key="2">
    <source>
        <dbReference type="ARBA" id="ARBA00022723"/>
    </source>
</evidence>
<evidence type="ECO:0000313" key="7">
    <source>
        <dbReference type="Proteomes" id="UP000184204"/>
    </source>
</evidence>
<dbReference type="InterPro" id="IPR011234">
    <property type="entry name" value="Fumarylacetoacetase-like_C"/>
</dbReference>
<dbReference type="GO" id="GO:0019752">
    <property type="term" value="P:carboxylic acid metabolic process"/>
    <property type="evidence" value="ECO:0007669"/>
    <property type="project" value="UniProtKB-ARBA"/>
</dbReference>
<protein>
    <submittedName>
        <fullName evidence="5">2-keto-4-pentenoate hydratase/2-oxohepta-3-ene-1,7-dioic acid hydratase (Catechol pathway)</fullName>
    </submittedName>
    <submittedName>
        <fullName evidence="4">Ureidoglycolate lyase</fullName>
        <ecNumber evidence="4">4.3.2.3</ecNumber>
    </submittedName>
</protein>
<comment type="similarity">
    <text evidence="1">Belongs to the FAH family.</text>
</comment>
<organism evidence="5 7">
    <name type="scientific">Anaerotignum propionicum DSM 1682</name>
    <dbReference type="NCBI Taxonomy" id="991789"/>
    <lineage>
        <taxon>Bacteria</taxon>
        <taxon>Bacillati</taxon>
        <taxon>Bacillota</taxon>
        <taxon>Clostridia</taxon>
        <taxon>Lachnospirales</taxon>
        <taxon>Anaerotignaceae</taxon>
        <taxon>Anaerotignum</taxon>
    </lineage>
</organism>
<evidence type="ECO:0000313" key="4">
    <source>
        <dbReference type="EMBL" id="AMJ42467.1"/>
    </source>
</evidence>
<reference evidence="6" key="2">
    <citation type="submission" date="2016-01" db="EMBL/GenBank/DDBJ databases">
        <authorList>
            <person name="Poehlein A."/>
            <person name="Schlien K."/>
            <person name="Gottschalk G."/>
            <person name="Buckel W."/>
            <person name="Daniel R."/>
        </authorList>
    </citation>
    <scope>NUCLEOTIDE SEQUENCE [LARGE SCALE GENOMIC DNA]</scope>
    <source>
        <strain evidence="6">X2</strain>
    </source>
</reference>
<dbReference type="Pfam" id="PF01557">
    <property type="entry name" value="FAA_hydrolase"/>
    <property type="match status" value="1"/>
</dbReference>
<dbReference type="EMBL" id="FQUA01000001">
    <property type="protein sequence ID" value="SHE33848.1"/>
    <property type="molecule type" value="Genomic_DNA"/>
</dbReference>
<keyword evidence="4" id="KW-0456">Lyase</keyword>
<dbReference type="KEGG" id="cpro:CPRO_29370"/>
<dbReference type="GO" id="GO:0016853">
    <property type="term" value="F:isomerase activity"/>
    <property type="evidence" value="ECO:0007669"/>
    <property type="project" value="UniProtKB-ARBA"/>
</dbReference>
<sequence>MKVLTFKRGGRVEVGVLKNDGLEVVPVNYLGCTAHNMNEFLDLMTPEKEKKLDKNKELMRGIPLREVKLISPIPVPKQDLICLGINYYAHAEEAAKFHGEAFGGERPVPIFFSKRVNLAVADEEMIDGHWDIVDGLDYEVELGVIIGKDTKNVSVADAFQHVFGYTIINDFSARNLQTAHKQWYFGKSLDDFTAIGPWIVTKNEFANPPALGIRCYVNDELRQDGDTSLMITGIAEVISMLSQGMTLKAGTIIAMGTPAGVGMGFDPPKFLQKGDVVRCEIDGIGKITNFIK</sequence>
<dbReference type="InterPro" id="IPR051121">
    <property type="entry name" value="FAH"/>
</dbReference>
<reference evidence="4 6" key="1">
    <citation type="journal article" date="2016" name="Genome Announc.">
        <title>Complete Genome Sequence of the Amino Acid-Fermenting Clostridium propionicum X2 (DSM 1682).</title>
        <authorList>
            <person name="Poehlein A."/>
            <person name="Schlien K."/>
            <person name="Chowdhury N.P."/>
            <person name="Gottschalk G."/>
            <person name="Buckel W."/>
            <person name="Daniel R."/>
        </authorList>
    </citation>
    <scope>NUCLEOTIDE SEQUENCE [LARGE SCALE GENOMIC DNA]</scope>
    <source>
        <strain evidence="4 6">X2</strain>
    </source>
</reference>
<dbReference type="GO" id="GO:0046872">
    <property type="term" value="F:metal ion binding"/>
    <property type="evidence" value="ECO:0007669"/>
    <property type="project" value="UniProtKB-KW"/>
</dbReference>
<accession>A0A0X8VBC1</accession>
<evidence type="ECO:0000256" key="1">
    <source>
        <dbReference type="ARBA" id="ARBA00010211"/>
    </source>
</evidence>
<evidence type="ECO:0000313" key="6">
    <source>
        <dbReference type="Proteomes" id="UP000068026"/>
    </source>
</evidence>
<proteinExistence type="inferred from homology"/>
<dbReference type="PANTHER" id="PTHR42796:SF4">
    <property type="entry name" value="FUMARYLACETOACETATE HYDROLASE DOMAIN-CONTAINING PROTEIN 2A"/>
    <property type="match status" value="1"/>
</dbReference>
<dbReference type="Gene3D" id="3.90.850.10">
    <property type="entry name" value="Fumarylacetoacetase-like, C-terminal domain"/>
    <property type="match status" value="1"/>
</dbReference>
<gene>
    <name evidence="4" type="ORF">CPRO_29370</name>
    <name evidence="5" type="ORF">SAMN02745151_00450</name>
</gene>
<dbReference type="EC" id="4.3.2.3" evidence="4"/>